<protein>
    <recommendedName>
        <fullName evidence="3">Ferredoxin</fullName>
    </recommendedName>
</protein>
<sequence>MKKVKVTFNHETCIGTGTCATLTTKYWQMGDDTKSQLIGGSLNKKTKVYELTTEVDDEDYSILKETQQFCPSQSISVKEIK</sequence>
<accession>A0A0G0C0Y6</accession>
<dbReference type="SUPFAM" id="SSF54862">
    <property type="entry name" value="4Fe-4S ferredoxins"/>
    <property type="match status" value="1"/>
</dbReference>
<dbReference type="AlphaFoldDB" id="A0A0G0C0Y6"/>
<dbReference type="STRING" id="1618350.UR67_C0003G0069"/>
<organism evidence="1 2">
    <name type="scientific">candidate division CPR3 bacterium GW2011_GWF2_35_18</name>
    <dbReference type="NCBI Taxonomy" id="1618350"/>
    <lineage>
        <taxon>Bacteria</taxon>
        <taxon>Bacteria division CPR3</taxon>
    </lineage>
</organism>
<evidence type="ECO:0000313" key="2">
    <source>
        <dbReference type="Proteomes" id="UP000034581"/>
    </source>
</evidence>
<comment type="caution">
    <text evidence="1">The sequence shown here is derived from an EMBL/GenBank/DDBJ whole genome shotgun (WGS) entry which is preliminary data.</text>
</comment>
<dbReference type="Pfam" id="PF13459">
    <property type="entry name" value="Fer4_15"/>
    <property type="match status" value="1"/>
</dbReference>
<proteinExistence type="predicted"/>
<name>A0A0G0C0Y6_UNCC3</name>
<dbReference type="Proteomes" id="UP000034581">
    <property type="component" value="Unassembled WGS sequence"/>
</dbReference>
<reference evidence="1 2" key="1">
    <citation type="journal article" date="2015" name="Nature">
        <title>rRNA introns, odd ribosomes, and small enigmatic genomes across a large radiation of phyla.</title>
        <authorList>
            <person name="Brown C.T."/>
            <person name="Hug L.A."/>
            <person name="Thomas B.C."/>
            <person name="Sharon I."/>
            <person name="Castelle C.J."/>
            <person name="Singh A."/>
            <person name="Wilkins M.J."/>
            <person name="Williams K.H."/>
            <person name="Banfield J.F."/>
        </authorList>
    </citation>
    <scope>NUCLEOTIDE SEQUENCE [LARGE SCALE GENOMIC DNA]</scope>
</reference>
<dbReference type="EMBL" id="LBQB01000003">
    <property type="protein sequence ID" value="KKP69791.1"/>
    <property type="molecule type" value="Genomic_DNA"/>
</dbReference>
<evidence type="ECO:0000313" key="1">
    <source>
        <dbReference type="EMBL" id="KKP69791.1"/>
    </source>
</evidence>
<evidence type="ECO:0008006" key="3">
    <source>
        <dbReference type="Google" id="ProtNLM"/>
    </source>
</evidence>
<dbReference type="Gene3D" id="3.30.70.20">
    <property type="match status" value="1"/>
</dbReference>
<gene>
    <name evidence="1" type="ORF">UR67_C0003G0069</name>
</gene>